<evidence type="ECO:0000256" key="3">
    <source>
        <dbReference type="ARBA" id="ARBA00022448"/>
    </source>
</evidence>
<evidence type="ECO:0000256" key="1">
    <source>
        <dbReference type="ARBA" id="ARBA00004651"/>
    </source>
</evidence>
<dbReference type="PANTHER" id="PTHR42718">
    <property type="entry name" value="MAJOR FACILITATOR SUPERFAMILY MULTIDRUG TRANSPORTER MFSC"/>
    <property type="match status" value="1"/>
</dbReference>
<dbReference type="CDD" id="cd17321">
    <property type="entry name" value="MFS_MMR_MDR_like"/>
    <property type="match status" value="1"/>
</dbReference>
<keyword evidence="7 9" id="KW-0472">Membrane</keyword>
<evidence type="ECO:0000256" key="7">
    <source>
        <dbReference type="ARBA" id="ARBA00023136"/>
    </source>
</evidence>
<evidence type="ECO:0000259" key="10">
    <source>
        <dbReference type="PROSITE" id="PS50850"/>
    </source>
</evidence>
<dbReference type="EMBL" id="RJKE01000001">
    <property type="protein sequence ID" value="ROO90548.1"/>
    <property type="molecule type" value="Genomic_DNA"/>
</dbReference>
<dbReference type="Pfam" id="PF07690">
    <property type="entry name" value="MFS_1"/>
    <property type="match status" value="1"/>
</dbReference>
<protein>
    <submittedName>
        <fullName evidence="11">EmrB/QacA subfamily drug resistance transporter</fullName>
    </submittedName>
</protein>
<feature type="transmembrane region" description="Helical" evidence="9">
    <location>
        <begin position="58"/>
        <end position="78"/>
    </location>
</feature>
<dbReference type="InterPro" id="IPR011701">
    <property type="entry name" value="MFS"/>
</dbReference>
<feature type="transmembrane region" description="Helical" evidence="9">
    <location>
        <begin position="312"/>
        <end position="330"/>
    </location>
</feature>
<evidence type="ECO:0000256" key="8">
    <source>
        <dbReference type="SAM" id="MobiDB-lite"/>
    </source>
</evidence>
<feature type="transmembrane region" description="Helical" evidence="9">
    <location>
        <begin position="211"/>
        <end position="232"/>
    </location>
</feature>
<evidence type="ECO:0000256" key="4">
    <source>
        <dbReference type="ARBA" id="ARBA00022475"/>
    </source>
</evidence>
<feature type="transmembrane region" description="Helical" evidence="9">
    <location>
        <begin position="409"/>
        <end position="428"/>
    </location>
</feature>
<dbReference type="PANTHER" id="PTHR42718:SF9">
    <property type="entry name" value="MAJOR FACILITATOR SUPERFAMILY MULTIDRUG TRANSPORTER MFSC"/>
    <property type="match status" value="1"/>
</dbReference>
<dbReference type="Gene3D" id="1.20.1720.10">
    <property type="entry name" value="Multidrug resistance protein D"/>
    <property type="match status" value="1"/>
</dbReference>
<comment type="similarity">
    <text evidence="2">Belongs to the major facilitator superfamily. EmrB family.</text>
</comment>
<gene>
    <name evidence="11" type="ORF">EDD29_8279</name>
</gene>
<feature type="transmembrane region" description="Helical" evidence="9">
    <location>
        <begin position="238"/>
        <end position="256"/>
    </location>
</feature>
<feature type="transmembrane region" description="Helical" evidence="9">
    <location>
        <begin position="178"/>
        <end position="199"/>
    </location>
</feature>
<dbReference type="InterPro" id="IPR004638">
    <property type="entry name" value="EmrB-like"/>
</dbReference>
<reference evidence="11 12" key="1">
    <citation type="submission" date="2018-11" db="EMBL/GenBank/DDBJ databases">
        <title>Sequencing the genomes of 1000 actinobacteria strains.</title>
        <authorList>
            <person name="Klenk H.-P."/>
        </authorList>
    </citation>
    <scope>NUCLEOTIDE SEQUENCE [LARGE SCALE GENOMIC DNA]</scope>
    <source>
        <strain evidence="11 12">DSM 44254</strain>
    </source>
</reference>
<name>A0A3N1DBR2_9ACTN</name>
<feature type="transmembrane region" description="Helical" evidence="9">
    <location>
        <begin position="123"/>
        <end position="140"/>
    </location>
</feature>
<feature type="transmembrane region" description="Helical" evidence="9">
    <location>
        <begin position="21"/>
        <end position="46"/>
    </location>
</feature>
<feature type="transmembrane region" description="Helical" evidence="9">
    <location>
        <begin position="90"/>
        <end position="117"/>
    </location>
</feature>
<keyword evidence="4" id="KW-1003">Cell membrane</keyword>
<dbReference type="NCBIfam" id="TIGR00711">
    <property type="entry name" value="efflux_EmrB"/>
    <property type="match status" value="1"/>
</dbReference>
<dbReference type="PROSITE" id="PS50850">
    <property type="entry name" value="MFS"/>
    <property type="match status" value="1"/>
</dbReference>
<feature type="region of interest" description="Disordered" evidence="8">
    <location>
        <begin position="491"/>
        <end position="532"/>
    </location>
</feature>
<dbReference type="GO" id="GO:0005886">
    <property type="term" value="C:plasma membrane"/>
    <property type="evidence" value="ECO:0007669"/>
    <property type="project" value="UniProtKB-SubCell"/>
</dbReference>
<evidence type="ECO:0000313" key="11">
    <source>
        <dbReference type="EMBL" id="ROO90548.1"/>
    </source>
</evidence>
<evidence type="ECO:0000256" key="9">
    <source>
        <dbReference type="SAM" id="Phobius"/>
    </source>
</evidence>
<sequence>MSGPALPSPRPRAVRGASAGAWQTVATVTLGTVMLVLNSSALNIALPLVAEHYEAGPLAATWTILGFMLVQTCLLVVAGRVADRFDRRRIYLLGIVLFTAASLVAGFAPSIGVLIALRVVQGVAAALVMANGTALIAAAVPPSRLSQSMGFYLGLMAAAPLIGPSLGGYLAENVGWEWVFWLNVPAGAAALVWGMLVLPRSRALSHDPIDAVGAALLTGWLGMLVLAVSQAGSQESAGSGWLPAVAGPLLFLGFVLRQRKAKVPLVDPSLFADRPFTLSGLATTLSAMGWIGNVFLLALYFQNVQGMSTAEAGLAVLPGPIIGMIASPIGGQLGRWFRADRIAVAGALTSMTGLTLPVLLLERDTPYPVIAAAMMLVSAGSGVFYTANTTMIMMGVPGDRLGVVNGVRLTLHNLGTVLGPAVAVAVATSRLAAADRHLLYATADARPSADALAGLVTGYRLAFAVFAVASLCATALLIAAVRTRTRAAAEPVGDASGTHDAVPIPNHDAQTGPRTEPAGRDTADAPPSERGA</sequence>
<evidence type="ECO:0000256" key="5">
    <source>
        <dbReference type="ARBA" id="ARBA00022692"/>
    </source>
</evidence>
<dbReference type="InterPro" id="IPR036259">
    <property type="entry name" value="MFS_trans_sf"/>
</dbReference>
<dbReference type="OrthoDB" id="102502at2"/>
<keyword evidence="3" id="KW-0813">Transport</keyword>
<evidence type="ECO:0000313" key="12">
    <source>
        <dbReference type="Proteomes" id="UP000272400"/>
    </source>
</evidence>
<keyword evidence="5 9" id="KW-0812">Transmembrane</keyword>
<accession>A0A3N1DBR2</accession>
<dbReference type="RefSeq" id="WP_123669487.1">
    <property type="nucleotide sequence ID" value="NZ_RJKE01000001.1"/>
</dbReference>
<comment type="subcellular location">
    <subcellularLocation>
        <location evidence="1">Cell membrane</location>
        <topology evidence="1">Multi-pass membrane protein</topology>
    </subcellularLocation>
</comment>
<dbReference type="PRINTS" id="PR01036">
    <property type="entry name" value="TCRTETB"/>
</dbReference>
<evidence type="ECO:0000256" key="2">
    <source>
        <dbReference type="ARBA" id="ARBA00008537"/>
    </source>
</evidence>
<feature type="transmembrane region" description="Helical" evidence="9">
    <location>
        <begin position="276"/>
        <end position="300"/>
    </location>
</feature>
<dbReference type="AlphaFoldDB" id="A0A3N1DBR2"/>
<keyword evidence="6 9" id="KW-1133">Transmembrane helix</keyword>
<dbReference type="GO" id="GO:0022857">
    <property type="term" value="F:transmembrane transporter activity"/>
    <property type="evidence" value="ECO:0007669"/>
    <property type="project" value="InterPro"/>
</dbReference>
<dbReference type="InterPro" id="IPR020846">
    <property type="entry name" value="MFS_dom"/>
</dbReference>
<feature type="transmembrane region" description="Helical" evidence="9">
    <location>
        <begin position="367"/>
        <end position="388"/>
    </location>
</feature>
<feature type="domain" description="Major facilitator superfamily (MFS) profile" evidence="10">
    <location>
        <begin position="24"/>
        <end position="487"/>
    </location>
</feature>
<comment type="caution">
    <text evidence="11">The sequence shown here is derived from an EMBL/GenBank/DDBJ whole genome shotgun (WGS) entry which is preliminary data.</text>
</comment>
<organism evidence="11 12">
    <name type="scientific">Actinocorallia herbida</name>
    <dbReference type="NCBI Taxonomy" id="58109"/>
    <lineage>
        <taxon>Bacteria</taxon>
        <taxon>Bacillati</taxon>
        <taxon>Actinomycetota</taxon>
        <taxon>Actinomycetes</taxon>
        <taxon>Streptosporangiales</taxon>
        <taxon>Thermomonosporaceae</taxon>
        <taxon>Actinocorallia</taxon>
    </lineage>
</organism>
<proteinExistence type="inferred from homology"/>
<dbReference type="Gene3D" id="1.20.1250.20">
    <property type="entry name" value="MFS general substrate transporter like domains"/>
    <property type="match status" value="1"/>
</dbReference>
<feature type="transmembrane region" description="Helical" evidence="9">
    <location>
        <begin position="342"/>
        <end position="361"/>
    </location>
</feature>
<feature type="transmembrane region" description="Helical" evidence="9">
    <location>
        <begin position="461"/>
        <end position="481"/>
    </location>
</feature>
<keyword evidence="12" id="KW-1185">Reference proteome</keyword>
<feature type="transmembrane region" description="Helical" evidence="9">
    <location>
        <begin position="152"/>
        <end position="172"/>
    </location>
</feature>
<dbReference type="SUPFAM" id="SSF103473">
    <property type="entry name" value="MFS general substrate transporter"/>
    <property type="match status" value="1"/>
</dbReference>
<dbReference type="Proteomes" id="UP000272400">
    <property type="component" value="Unassembled WGS sequence"/>
</dbReference>
<evidence type="ECO:0000256" key="6">
    <source>
        <dbReference type="ARBA" id="ARBA00022989"/>
    </source>
</evidence>